<proteinExistence type="predicted"/>
<evidence type="ECO:0000313" key="2">
    <source>
        <dbReference type="Proteomes" id="UP000000466"/>
    </source>
</evidence>
<reference evidence="1 2" key="1">
    <citation type="journal article" date="2013" name="Genome Announc.">
        <title>Complete genome sequence of Simiduia agarivorans SA1(T), a marine bacterium able to degrade a variety of polysaccharides.</title>
        <authorList>
            <person name="Lin S.Y."/>
            <person name="Shieh W.Y."/>
            <person name="Chen J.S."/>
            <person name="Tang S.L."/>
        </authorList>
    </citation>
    <scope>NUCLEOTIDE SEQUENCE [LARGE SCALE GENOMIC DNA]</scope>
    <source>
        <strain evidence="2">DSM 21679 / JCM 13881 / BCRC 17597 / SA1</strain>
    </source>
</reference>
<dbReference type="OrthoDB" id="9793188at2"/>
<dbReference type="EMBL" id="CP003746">
    <property type="protein sequence ID" value="AFV00784.1"/>
    <property type="molecule type" value="Genomic_DNA"/>
</dbReference>
<keyword evidence="2" id="KW-1185">Reference proteome</keyword>
<gene>
    <name evidence="1" type="ordered locus">M5M_18275</name>
</gene>
<dbReference type="KEGG" id="saga:M5M_18275"/>
<dbReference type="STRING" id="1117647.M5M_18275"/>
<sequence>MFGIFKKKEVEWPFDQPKNCAVFTIRQIIEGECPIQVVYHDLEDDGWQFVSNIEYTMEDAKLVGFEEITKIDPTVFEVAKIEPGYHAWRNKVGDKWTITKTPNNWGQIRVMSSKASQIEK</sequence>
<dbReference type="HOGENOM" id="CLU_166184_0_0_6"/>
<evidence type="ECO:0008006" key="3">
    <source>
        <dbReference type="Google" id="ProtNLM"/>
    </source>
</evidence>
<accession>K4KRL0</accession>
<dbReference type="AlphaFoldDB" id="K4KRL0"/>
<organism evidence="1 2">
    <name type="scientific">Simiduia agarivorans (strain DSM 21679 / JCM 13881 / BCRC 17597 / SA1)</name>
    <dbReference type="NCBI Taxonomy" id="1117647"/>
    <lineage>
        <taxon>Bacteria</taxon>
        <taxon>Pseudomonadati</taxon>
        <taxon>Pseudomonadota</taxon>
        <taxon>Gammaproteobacteria</taxon>
        <taxon>Cellvibrionales</taxon>
        <taxon>Cellvibrionaceae</taxon>
        <taxon>Simiduia</taxon>
    </lineage>
</organism>
<dbReference type="eggNOG" id="COG4859">
    <property type="taxonomic scope" value="Bacteria"/>
</dbReference>
<evidence type="ECO:0000313" key="1">
    <source>
        <dbReference type="EMBL" id="AFV00784.1"/>
    </source>
</evidence>
<name>K4KRL0_SIMAS</name>
<dbReference type="RefSeq" id="WP_015048934.1">
    <property type="nucleotide sequence ID" value="NC_018868.3"/>
</dbReference>
<dbReference type="Proteomes" id="UP000000466">
    <property type="component" value="Chromosome"/>
</dbReference>
<protein>
    <recommendedName>
        <fullName evidence="3">DUF2185 domain-containing protein</fullName>
    </recommendedName>
</protein>